<dbReference type="RefSeq" id="WP_061147381.1">
    <property type="nucleotide sequence ID" value="NZ_FCOM02000010.1"/>
</dbReference>
<protein>
    <submittedName>
        <fullName evidence="1">Phosphoglycolate phosphatase</fullName>
    </submittedName>
</protein>
<organism evidence="1 2">
    <name type="scientific">Caballeronia arvi</name>
    <dbReference type="NCBI Taxonomy" id="1777135"/>
    <lineage>
        <taxon>Bacteria</taxon>
        <taxon>Pseudomonadati</taxon>
        <taxon>Pseudomonadota</taxon>
        <taxon>Betaproteobacteria</taxon>
        <taxon>Burkholderiales</taxon>
        <taxon>Burkholderiaceae</taxon>
        <taxon>Caballeronia</taxon>
    </lineage>
</organism>
<dbReference type="InterPro" id="IPR050155">
    <property type="entry name" value="HAD-like_hydrolase_sf"/>
</dbReference>
<proteinExistence type="predicted"/>
<dbReference type="Proteomes" id="UP000055019">
    <property type="component" value="Unassembled WGS sequence"/>
</dbReference>
<dbReference type="PANTHER" id="PTHR43434:SF20">
    <property type="entry name" value="5'-NUCLEOTIDASE"/>
    <property type="match status" value="1"/>
</dbReference>
<accession>A0A158IRG8</accession>
<dbReference type="InterPro" id="IPR023198">
    <property type="entry name" value="PGP-like_dom2"/>
</dbReference>
<dbReference type="InterPro" id="IPR023214">
    <property type="entry name" value="HAD_sf"/>
</dbReference>
<comment type="caution">
    <text evidence="1">The sequence shown here is derived from an EMBL/GenBank/DDBJ whole genome shotgun (WGS) entry which is preliminary data.</text>
</comment>
<dbReference type="EMBL" id="FCOM02000010">
    <property type="protein sequence ID" value="SAL59167.1"/>
    <property type="molecule type" value="Genomic_DNA"/>
</dbReference>
<dbReference type="Gene3D" id="3.40.50.1000">
    <property type="entry name" value="HAD superfamily/HAD-like"/>
    <property type="match status" value="1"/>
</dbReference>
<dbReference type="Pfam" id="PF13419">
    <property type="entry name" value="HAD_2"/>
    <property type="match status" value="1"/>
</dbReference>
<dbReference type="Gene3D" id="1.10.150.240">
    <property type="entry name" value="Putative phosphatase, domain 2"/>
    <property type="match status" value="1"/>
</dbReference>
<evidence type="ECO:0000313" key="1">
    <source>
        <dbReference type="EMBL" id="SAL59167.1"/>
    </source>
</evidence>
<evidence type="ECO:0000313" key="2">
    <source>
        <dbReference type="Proteomes" id="UP000055019"/>
    </source>
</evidence>
<dbReference type="AlphaFoldDB" id="A0A158IRG8"/>
<dbReference type="SUPFAM" id="SSF56784">
    <property type="entry name" value="HAD-like"/>
    <property type="match status" value="1"/>
</dbReference>
<dbReference type="SFLD" id="SFLDS00003">
    <property type="entry name" value="Haloacid_Dehalogenase"/>
    <property type="match status" value="1"/>
</dbReference>
<gene>
    <name evidence="1" type="ORF">AWB74_02846</name>
</gene>
<dbReference type="PANTHER" id="PTHR43434">
    <property type="entry name" value="PHOSPHOGLYCOLATE PHOSPHATASE"/>
    <property type="match status" value="1"/>
</dbReference>
<reference evidence="1" key="1">
    <citation type="submission" date="2016-01" db="EMBL/GenBank/DDBJ databases">
        <authorList>
            <person name="Peeters C."/>
        </authorList>
    </citation>
    <scope>NUCLEOTIDE SEQUENCE [LARGE SCALE GENOMIC DNA]</scope>
    <source>
        <strain evidence="1">LMG 29317</strain>
    </source>
</reference>
<dbReference type="GO" id="GO:0005829">
    <property type="term" value="C:cytosol"/>
    <property type="evidence" value="ECO:0007669"/>
    <property type="project" value="TreeGrafter"/>
</dbReference>
<dbReference type="OrthoDB" id="5293434at2"/>
<dbReference type="InterPro" id="IPR041492">
    <property type="entry name" value="HAD_2"/>
</dbReference>
<dbReference type="InterPro" id="IPR036412">
    <property type="entry name" value="HAD-like_sf"/>
</dbReference>
<dbReference type="GO" id="GO:0004713">
    <property type="term" value="F:protein tyrosine kinase activity"/>
    <property type="evidence" value="ECO:0007669"/>
    <property type="project" value="TreeGrafter"/>
</dbReference>
<name>A0A158IRG8_9BURK</name>
<dbReference type="SFLD" id="SFLDG01129">
    <property type="entry name" value="C1.5:_HAD__Beta-PGM__Phosphata"/>
    <property type="match status" value="1"/>
</dbReference>
<sequence>MYTLIFDLDGTLSDPMPGFSRSINHALLSSGFQPCHERELARYVGPDIEETFRALTGAADSVVRMLVGLYRERYEAVGFSENALYPGITTALDTLSRHGIPLGVCTSRRLEMANRILRALEVRDRFYFVSGGNAAVNKQQQLSQLLAADVIDSTALMIGDRAGDLLGAHANGLRSVGVLWGYGSRSELQAQSPLRLLDHVGDLTDLLTR</sequence>
<keyword evidence="2" id="KW-1185">Reference proteome</keyword>